<dbReference type="InterPro" id="IPR003414">
    <property type="entry name" value="PP_kinase"/>
</dbReference>
<dbReference type="Gene3D" id="3.30.870.10">
    <property type="entry name" value="Endonuclease Chain A"/>
    <property type="match status" value="1"/>
</dbReference>
<evidence type="ECO:0000313" key="3">
    <source>
        <dbReference type="Proteomes" id="UP000199701"/>
    </source>
</evidence>
<reference evidence="2 3" key="1">
    <citation type="submission" date="2016-10" db="EMBL/GenBank/DDBJ databases">
        <authorList>
            <person name="de Groot N.N."/>
        </authorList>
    </citation>
    <scope>NUCLEOTIDE SEQUENCE [LARGE SCALE GENOMIC DNA]</scope>
    <source>
        <strain evidence="2 3">DSM 9179</strain>
    </source>
</reference>
<dbReference type="InterPro" id="IPR025200">
    <property type="entry name" value="PPK_C_dom2"/>
</dbReference>
<dbReference type="PANTHER" id="PTHR30218:SF0">
    <property type="entry name" value="POLYPHOSPHATE KINASE"/>
    <property type="match status" value="1"/>
</dbReference>
<dbReference type="EMBL" id="FOJI01000008">
    <property type="protein sequence ID" value="SEW26370.1"/>
    <property type="molecule type" value="Genomic_DNA"/>
</dbReference>
<dbReference type="AlphaFoldDB" id="A0A1I0QGW5"/>
<organism evidence="2 3">
    <name type="scientific">[Clostridium] fimetarium</name>
    <dbReference type="NCBI Taxonomy" id="99656"/>
    <lineage>
        <taxon>Bacteria</taxon>
        <taxon>Bacillati</taxon>
        <taxon>Bacillota</taxon>
        <taxon>Clostridia</taxon>
        <taxon>Lachnospirales</taxon>
        <taxon>Lachnospiraceae</taxon>
    </lineage>
</organism>
<feature type="domain" description="Polyphosphate kinase C-terminal" evidence="1">
    <location>
        <begin position="3"/>
        <end position="114"/>
    </location>
</feature>
<dbReference type="GO" id="GO:0009358">
    <property type="term" value="C:polyphosphate kinase complex"/>
    <property type="evidence" value="ECO:0007669"/>
    <property type="project" value="InterPro"/>
</dbReference>
<dbReference type="GO" id="GO:0008976">
    <property type="term" value="F:polyphosphate kinase activity"/>
    <property type="evidence" value="ECO:0007669"/>
    <property type="project" value="InterPro"/>
</dbReference>
<name>A0A1I0QGW5_9FIRM</name>
<keyword evidence="2" id="KW-0418">Kinase</keyword>
<dbReference type="Proteomes" id="UP000199701">
    <property type="component" value="Unassembled WGS sequence"/>
</dbReference>
<accession>A0A1I0QGW5</accession>
<evidence type="ECO:0000313" key="2">
    <source>
        <dbReference type="EMBL" id="SEW26370.1"/>
    </source>
</evidence>
<protein>
    <submittedName>
        <fullName evidence="2">Polyphosphate kinase</fullName>
    </submittedName>
</protein>
<dbReference type="STRING" id="99656.SAMN05421659_10817"/>
<keyword evidence="2" id="KW-0808">Transferase</keyword>
<sequence length="124" mass="14445">MEVIRGICCLKPGVAMYTDNIEVRSIVGRFLEHSRIYCFGEGEDTKIYISSADMMTRNTTHRVEIATPILDEKIADRLTDMLRIMLQDNVKSRLLKPDGTYIYFENDQQKIDSQMCFYDQAYNN</sequence>
<proteinExistence type="predicted"/>
<dbReference type="SUPFAM" id="SSF56024">
    <property type="entry name" value="Phospholipase D/nuclease"/>
    <property type="match status" value="1"/>
</dbReference>
<dbReference type="GO" id="GO:0006799">
    <property type="term" value="P:polyphosphate biosynthetic process"/>
    <property type="evidence" value="ECO:0007669"/>
    <property type="project" value="InterPro"/>
</dbReference>
<keyword evidence="3" id="KW-1185">Reference proteome</keyword>
<dbReference type="PANTHER" id="PTHR30218">
    <property type="entry name" value="POLYPHOSPHATE KINASE"/>
    <property type="match status" value="1"/>
</dbReference>
<gene>
    <name evidence="2" type="ORF">SAMN05421659_10817</name>
</gene>
<dbReference type="Pfam" id="PF13090">
    <property type="entry name" value="PP_kinase_C"/>
    <property type="match status" value="1"/>
</dbReference>
<evidence type="ECO:0000259" key="1">
    <source>
        <dbReference type="Pfam" id="PF13090"/>
    </source>
</evidence>